<keyword evidence="1" id="KW-0862">Zinc</keyword>
<evidence type="ECO:0000256" key="5">
    <source>
        <dbReference type="SAM" id="MobiDB-lite"/>
    </source>
</evidence>
<keyword evidence="2" id="KW-0805">Transcription regulation</keyword>
<dbReference type="GO" id="GO:0003677">
    <property type="term" value="F:DNA binding"/>
    <property type="evidence" value="ECO:0007669"/>
    <property type="project" value="UniProtKB-KW"/>
</dbReference>
<gene>
    <name evidence="6" type="ORF">SLS62_009663</name>
</gene>
<dbReference type="AlphaFoldDB" id="A0AAN9YK03"/>
<feature type="region of interest" description="Disordered" evidence="5">
    <location>
        <begin position="301"/>
        <end position="328"/>
    </location>
</feature>
<evidence type="ECO:0000256" key="4">
    <source>
        <dbReference type="ARBA" id="ARBA00023163"/>
    </source>
</evidence>
<dbReference type="InterPro" id="IPR051439">
    <property type="entry name" value="XlnR/Xlr1"/>
</dbReference>
<evidence type="ECO:0000313" key="7">
    <source>
        <dbReference type="Proteomes" id="UP001320420"/>
    </source>
</evidence>
<reference evidence="6 7" key="1">
    <citation type="submission" date="2024-02" db="EMBL/GenBank/DDBJ databases">
        <title>De novo assembly and annotation of 12 fungi associated with fruit tree decline syndrome in Ontario, Canada.</title>
        <authorList>
            <person name="Sulman M."/>
            <person name="Ellouze W."/>
            <person name="Ilyukhin E."/>
        </authorList>
    </citation>
    <scope>NUCLEOTIDE SEQUENCE [LARGE SCALE GENOMIC DNA]</scope>
    <source>
        <strain evidence="6 7">M11/M66-122</strain>
    </source>
</reference>
<dbReference type="PANTHER" id="PTHR47663:SF1">
    <property type="entry name" value="XYLANOLYTIC TRANSCRIPTIONAL ACTIVATOR XLNR-RELATED"/>
    <property type="match status" value="1"/>
</dbReference>
<proteinExistence type="predicted"/>
<dbReference type="Proteomes" id="UP001320420">
    <property type="component" value="Unassembled WGS sequence"/>
</dbReference>
<evidence type="ECO:0000256" key="3">
    <source>
        <dbReference type="ARBA" id="ARBA00023125"/>
    </source>
</evidence>
<evidence type="ECO:0000313" key="6">
    <source>
        <dbReference type="EMBL" id="KAK7745697.1"/>
    </source>
</evidence>
<protein>
    <submittedName>
        <fullName evidence="6">Uncharacterized protein</fullName>
    </submittedName>
</protein>
<keyword evidence="7" id="KW-1185">Reference proteome</keyword>
<name>A0AAN9YK03_9PEZI</name>
<sequence>MIERCRDVALEARGPLFMAAEEMTVEDAATSYLLGLTAAYTLRWKPCKRFMAETMTFVREVSVHRNKGFTPGAPGSDITSSFGVPSNKPVDHIKDQMTKRIFWVIVAGVRSMTQLGASINDLPLPPPTSQEQYPDQPVEVDDEFIYTDQILPQPEGIPSLITGFNRNICVYTTMNELVGVDMCYGMKFFDWSAQKNILSNGLSSAKQATEDLPVHLQVKTEPGQPEPPSFDYAGMQYHPPAFPDAQPSDDVRRAFAEEPMRRRQLQFEIQKANIYASSLATRSYFVERYLNLRDAERQRRKAEGRANAEEDNVDADAANANGNGCNDGDGIEGDLKDERDAMVASERELIVRNLLTVLTSISQRNLEPNGGSIIYKIRQVASTLLNDAPERKGPVAVQAEEYLAKFLDILMRLEKTGGASAASVASGSGASGVPNTMTARDEEEELQCWASLRNYQHEFAVANGGFLGTG</sequence>
<keyword evidence="3" id="KW-0238">DNA-binding</keyword>
<organism evidence="6 7">
    <name type="scientific">Diatrype stigma</name>
    <dbReference type="NCBI Taxonomy" id="117547"/>
    <lineage>
        <taxon>Eukaryota</taxon>
        <taxon>Fungi</taxon>
        <taxon>Dikarya</taxon>
        <taxon>Ascomycota</taxon>
        <taxon>Pezizomycotina</taxon>
        <taxon>Sordariomycetes</taxon>
        <taxon>Xylariomycetidae</taxon>
        <taxon>Xylariales</taxon>
        <taxon>Diatrypaceae</taxon>
        <taxon>Diatrype</taxon>
    </lineage>
</organism>
<evidence type="ECO:0000256" key="1">
    <source>
        <dbReference type="ARBA" id="ARBA00022833"/>
    </source>
</evidence>
<evidence type="ECO:0000256" key="2">
    <source>
        <dbReference type="ARBA" id="ARBA00023015"/>
    </source>
</evidence>
<keyword evidence="4" id="KW-0804">Transcription</keyword>
<dbReference type="PANTHER" id="PTHR47663">
    <property type="entry name" value="XYLANOLYTIC TRANSCRIPTIONAL ACTIVATOR XLNR-RELATED"/>
    <property type="match status" value="1"/>
</dbReference>
<feature type="compositionally biased region" description="Low complexity" evidence="5">
    <location>
        <begin position="315"/>
        <end position="328"/>
    </location>
</feature>
<dbReference type="EMBL" id="JAKJXP020000105">
    <property type="protein sequence ID" value="KAK7745697.1"/>
    <property type="molecule type" value="Genomic_DNA"/>
</dbReference>
<accession>A0AAN9YK03</accession>
<comment type="caution">
    <text evidence="6">The sequence shown here is derived from an EMBL/GenBank/DDBJ whole genome shotgun (WGS) entry which is preliminary data.</text>
</comment>